<dbReference type="PANTHER" id="PTHR10151:SF120">
    <property type="entry name" value="BIS(5'-ADENOSYL)-TRIPHOSPHATASE"/>
    <property type="match status" value="1"/>
</dbReference>
<dbReference type="EMBL" id="JANZXA010000001">
    <property type="protein sequence ID" value="MCT2398267.1"/>
    <property type="molecule type" value="Genomic_DNA"/>
</dbReference>
<evidence type="ECO:0000313" key="1">
    <source>
        <dbReference type="EMBL" id="MCT2398267.1"/>
    </source>
</evidence>
<dbReference type="PANTHER" id="PTHR10151">
    <property type="entry name" value="ECTONUCLEOTIDE PYROPHOSPHATASE/PHOSPHODIESTERASE"/>
    <property type="match status" value="1"/>
</dbReference>
<keyword evidence="2" id="KW-1185">Reference proteome</keyword>
<comment type="caution">
    <text evidence="1">The sequence shown here is derived from an EMBL/GenBank/DDBJ whole genome shotgun (WGS) entry which is preliminary data.</text>
</comment>
<dbReference type="RefSeq" id="WP_260043372.1">
    <property type="nucleotide sequence ID" value="NZ_JANZXA010000001.1"/>
</dbReference>
<proteinExistence type="predicted"/>
<dbReference type="SUPFAM" id="SSF53649">
    <property type="entry name" value="Alkaline phosphatase-like"/>
    <property type="match status" value="1"/>
</dbReference>
<accession>A0ABT2I0D9</accession>
<dbReference type="InterPro" id="IPR017850">
    <property type="entry name" value="Alkaline_phosphatase_core_sf"/>
</dbReference>
<reference evidence="1" key="1">
    <citation type="submission" date="2022-09" db="EMBL/GenBank/DDBJ databases">
        <title>Novosphingobium sp. Nov., a polycyclic aromatic hydrocarbon-degrading bacterium isolated form mangrove sediments in HongKong.</title>
        <authorList>
            <person name="Hu Z."/>
        </authorList>
    </citation>
    <scope>NUCLEOTIDE SEQUENCE</scope>
    <source>
        <strain evidence="1">HK4-1</strain>
    </source>
</reference>
<dbReference type="Pfam" id="PF01663">
    <property type="entry name" value="Phosphodiest"/>
    <property type="match status" value="1"/>
</dbReference>
<evidence type="ECO:0000313" key="2">
    <source>
        <dbReference type="Proteomes" id="UP001165583"/>
    </source>
</evidence>
<dbReference type="Gene3D" id="3.40.720.10">
    <property type="entry name" value="Alkaline Phosphatase, subunit A"/>
    <property type="match status" value="1"/>
</dbReference>
<sequence length="412" mass="44436">MKIIHFCIVVLALLGGCTTPRQIPQAAASGHSPAPPVILISIDGFRPDYLGRGSTPHLDALAADGVRAKGMRPSFPTKTFPNHYTLVTGLRPDHHGLVGNVMKDARMPGVTFETSNKPVANDPRWWDEAEPIWLTAEKAGMRTASMFWPGSAVAIHGVHPRDWRAFDQTVTPDERVDTVLGWFDRPEAERPRFVTLYFDQIDHAGHTWGPAAPETAAAVAAIDTVIGRLRRGLAARHVAADLIVVSDHGMAPVSEDRVIRIAGIVPPGSAEVVADGPYAGIDPLPGHDDELARALLAPHPHMTCRRRGDLPARLEYGHNPRVPAFICIAETGWSILGGKTKEPVRGGAHGYDNMDAAMLATFVAAGPDFRRGVVLDVFDNVDVYPLVMRLLSLPPRANDGTAAPFASALTAR</sequence>
<name>A0ABT2I0D9_9SPHN</name>
<dbReference type="InterPro" id="IPR002591">
    <property type="entry name" value="Phosphodiest/P_Trfase"/>
</dbReference>
<dbReference type="Gene3D" id="3.30.1360.180">
    <property type="match status" value="1"/>
</dbReference>
<dbReference type="Proteomes" id="UP001165583">
    <property type="component" value="Unassembled WGS sequence"/>
</dbReference>
<gene>
    <name evidence="1" type="ORF">NZK81_01765</name>
</gene>
<protein>
    <submittedName>
        <fullName evidence="1">Ectonucleotide pyrophosphatase/phosphodiesterase</fullName>
    </submittedName>
</protein>
<organism evidence="1 2">
    <name type="scientific">Novosphingobium mangrovi</name>
    <name type="common">ex Huang et al. 2023</name>
    <dbReference type="NCBI Taxonomy" id="2976432"/>
    <lineage>
        <taxon>Bacteria</taxon>
        <taxon>Pseudomonadati</taxon>
        <taxon>Pseudomonadota</taxon>
        <taxon>Alphaproteobacteria</taxon>
        <taxon>Sphingomonadales</taxon>
        <taxon>Sphingomonadaceae</taxon>
        <taxon>Novosphingobium</taxon>
    </lineage>
</organism>
<dbReference type="PROSITE" id="PS51257">
    <property type="entry name" value="PROKAR_LIPOPROTEIN"/>
    <property type="match status" value="1"/>
</dbReference>
<dbReference type="CDD" id="cd16018">
    <property type="entry name" value="Enpp"/>
    <property type="match status" value="1"/>
</dbReference>